<protein>
    <submittedName>
        <fullName evidence="3">Phosphatase PAP2 family protein</fullName>
    </submittedName>
</protein>
<comment type="caution">
    <text evidence="3">The sequence shown here is derived from an EMBL/GenBank/DDBJ whole genome shotgun (WGS) entry which is preliminary data.</text>
</comment>
<gene>
    <name evidence="3" type="ORF">ACFPET_00735</name>
</gene>
<feature type="transmembrane region" description="Helical" evidence="1">
    <location>
        <begin position="59"/>
        <end position="78"/>
    </location>
</feature>
<keyword evidence="4" id="KW-1185">Reference proteome</keyword>
<reference evidence="4" key="1">
    <citation type="journal article" date="2019" name="Int. J. Syst. Evol. Microbiol.">
        <title>The Global Catalogue of Microorganisms (GCM) 10K type strain sequencing project: providing services to taxonomists for standard genome sequencing and annotation.</title>
        <authorList>
            <consortium name="The Broad Institute Genomics Platform"/>
            <consortium name="The Broad Institute Genome Sequencing Center for Infectious Disease"/>
            <person name="Wu L."/>
            <person name="Ma J."/>
        </authorList>
    </citation>
    <scope>NUCLEOTIDE SEQUENCE [LARGE SCALE GENOMIC DNA]</scope>
    <source>
        <strain evidence="4">IBRC-M 10908</strain>
    </source>
</reference>
<evidence type="ECO:0000259" key="2">
    <source>
        <dbReference type="Pfam" id="PF01569"/>
    </source>
</evidence>
<feature type="transmembrane region" description="Helical" evidence="1">
    <location>
        <begin position="226"/>
        <end position="244"/>
    </location>
</feature>
<evidence type="ECO:0000313" key="4">
    <source>
        <dbReference type="Proteomes" id="UP001595823"/>
    </source>
</evidence>
<keyword evidence="1" id="KW-0472">Membrane</keyword>
<feature type="transmembrane region" description="Helical" evidence="1">
    <location>
        <begin position="138"/>
        <end position="159"/>
    </location>
</feature>
<keyword evidence="1" id="KW-1133">Transmembrane helix</keyword>
<dbReference type="InterPro" id="IPR036938">
    <property type="entry name" value="PAP2/HPO_sf"/>
</dbReference>
<feature type="transmembrane region" description="Helical" evidence="1">
    <location>
        <begin position="203"/>
        <end position="221"/>
    </location>
</feature>
<dbReference type="EMBL" id="JBHSDK010000001">
    <property type="protein sequence ID" value="MFC4333724.1"/>
    <property type="molecule type" value="Genomic_DNA"/>
</dbReference>
<dbReference type="SUPFAM" id="SSF48317">
    <property type="entry name" value="Acid phosphatase/Vanadium-dependent haloperoxidase"/>
    <property type="match status" value="1"/>
</dbReference>
<feature type="transmembrane region" description="Helical" evidence="1">
    <location>
        <begin position="312"/>
        <end position="328"/>
    </location>
</feature>
<dbReference type="InterPro" id="IPR000326">
    <property type="entry name" value="PAP2/HPO"/>
</dbReference>
<evidence type="ECO:0000313" key="3">
    <source>
        <dbReference type="EMBL" id="MFC4333724.1"/>
    </source>
</evidence>
<keyword evidence="1" id="KW-0812">Transmembrane</keyword>
<accession>A0ABV8TT71</accession>
<evidence type="ECO:0000256" key="1">
    <source>
        <dbReference type="SAM" id="Phobius"/>
    </source>
</evidence>
<feature type="transmembrane region" description="Helical" evidence="1">
    <location>
        <begin position="113"/>
        <end position="131"/>
    </location>
</feature>
<sequence length="345" mass="38783">MSQAAKESTRQPRSTGIRDRGVTIDRDAGLYTHVVAPLRRYIPVTWFDWQPHMTRPKSWWPDLFLVMGLVLSTVLLMGPDSILAKWDMEIRVWSFDHKIEWLRELSIEVTSLGSGRFIAPIVLIPAVWAALRARSIRPLLMYVLCYIPLSLILASKHIFGRPLSQYVFPLQEHYPDGAPLFEYSDVGGGGIIEGATAYPSGHAANAIVWYALLVMLIGGLLKRWMVWTILVAPAVLVISTQTYAGRHWLFDAPAGIMMGLLIIRAARRVPWHTVPLGPLEVFEPATRKTILYATLLISGLLLTAVMPLYPGIAWASSIIILSFTWLIVEHRKARRKAREAALSED</sequence>
<dbReference type="Pfam" id="PF01569">
    <property type="entry name" value="PAP2"/>
    <property type="match status" value="1"/>
</dbReference>
<dbReference type="Proteomes" id="UP001595823">
    <property type="component" value="Unassembled WGS sequence"/>
</dbReference>
<name>A0ABV8TT71_9ACTN</name>
<feature type="domain" description="Phosphatidic acid phosphatase type 2/haloperoxidase" evidence="2">
    <location>
        <begin position="141"/>
        <end position="271"/>
    </location>
</feature>
<dbReference type="RefSeq" id="WP_380617458.1">
    <property type="nucleotide sequence ID" value="NZ_JBHSDK010000001.1"/>
</dbReference>
<organism evidence="3 4">
    <name type="scientific">Salininema proteolyticum</name>
    <dbReference type="NCBI Taxonomy" id="1607685"/>
    <lineage>
        <taxon>Bacteria</taxon>
        <taxon>Bacillati</taxon>
        <taxon>Actinomycetota</taxon>
        <taxon>Actinomycetes</taxon>
        <taxon>Glycomycetales</taxon>
        <taxon>Glycomycetaceae</taxon>
        <taxon>Salininema</taxon>
    </lineage>
</organism>
<dbReference type="Gene3D" id="1.20.144.10">
    <property type="entry name" value="Phosphatidic acid phosphatase type 2/haloperoxidase"/>
    <property type="match status" value="1"/>
</dbReference>
<proteinExistence type="predicted"/>